<dbReference type="InterPro" id="IPR003582">
    <property type="entry name" value="ShKT_dom"/>
</dbReference>
<name>A0A0K0EIQ7_STRER</name>
<dbReference type="Pfam" id="PF01549">
    <property type="entry name" value="ShK"/>
    <property type="match status" value="2"/>
</dbReference>
<dbReference type="WBParaSite" id="TCONS_00007907.p1">
    <property type="protein sequence ID" value="TCONS_00007907.p1"/>
    <property type="gene ID" value="XLOC_005920"/>
</dbReference>
<feature type="signal peptide" evidence="2">
    <location>
        <begin position="1"/>
        <end position="22"/>
    </location>
</feature>
<dbReference type="Gene3D" id="1.10.10.1940">
    <property type="match status" value="1"/>
</dbReference>
<evidence type="ECO:0000313" key="5">
    <source>
        <dbReference type="WBParaSite" id="SSTP_0000936300.1"/>
    </source>
</evidence>
<keyword evidence="2" id="KW-0732">Signal</keyword>
<sequence length="230" mass="25320">MKGIIFFYFLLINCIDISTSTANCYYPSTTIDNTCVNNVIDTVTYSKCTQGAVTLHCLENADDNNFVCCSDNADPTMVGLEIIQAVAAFTQAPLINGATTVISSNSPQTCVDLSRNCNLYKNFCNLNRYQVICPNTCNSCGVTYPPLISVSKKDDCKDLSNNCNEMAMYCQDSTYINMMASVCAATCQKCGDPSTWNNNTMVFRNPKTDKCKSSNNYCGVKTIYCQIFSC</sequence>
<keyword evidence="1" id="KW-1015">Disulfide bond</keyword>
<organism evidence="5">
    <name type="scientific">Strongyloides stercoralis</name>
    <name type="common">Threadworm</name>
    <dbReference type="NCBI Taxonomy" id="6248"/>
    <lineage>
        <taxon>Eukaryota</taxon>
        <taxon>Metazoa</taxon>
        <taxon>Ecdysozoa</taxon>
        <taxon>Nematoda</taxon>
        <taxon>Chromadorea</taxon>
        <taxon>Rhabditida</taxon>
        <taxon>Tylenchina</taxon>
        <taxon>Panagrolaimomorpha</taxon>
        <taxon>Strongyloidoidea</taxon>
        <taxon>Strongyloididae</taxon>
        <taxon>Strongyloides</taxon>
    </lineage>
</organism>
<accession>A0A0K0EIQ7</accession>
<proteinExistence type="predicted"/>
<reference evidence="5" key="1">
    <citation type="submission" date="2015-08" db="UniProtKB">
        <authorList>
            <consortium name="WormBaseParasite"/>
        </authorList>
    </citation>
    <scope>IDENTIFICATION</scope>
</reference>
<dbReference type="PROSITE" id="PS51670">
    <property type="entry name" value="SHKT"/>
    <property type="match status" value="1"/>
</dbReference>
<evidence type="ECO:0000313" key="4">
    <source>
        <dbReference type="Proteomes" id="UP000035681"/>
    </source>
</evidence>
<evidence type="ECO:0000259" key="3">
    <source>
        <dbReference type="PROSITE" id="PS51670"/>
    </source>
</evidence>
<evidence type="ECO:0000313" key="6">
    <source>
        <dbReference type="WBParaSite" id="TCONS_00007907.p1"/>
    </source>
</evidence>
<dbReference type="WBParaSite" id="SSTP_0000936300.1">
    <property type="protein sequence ID" value="SSTP_0000936300.1"/>
    <property type="gene ID" value="SSTP_0000936300"/>
</dbReference>
<comment type="caution">
    <text evidence="1">Lacks conserved residue(s) required for the propagation of feature annotation.</text>
</comment>
<keyword evidence="4" id="KW-1185">Reference proteome</keyword>
<evidence type="ECO:0000256" key="2">
    <source>
        <dbReference type="SAM" id="SignalP"/>
    </source>
</evidence>
<dbReference type="STRING" id="6248.A0A0K0EIQ7"/>
<evidence type="ECO:0000256" key="1">
    <source>
        <dbReference type="PROSITE-ProRule" id="PRU01005"/>
    </source>
</evidence>
<protein>
    <submittedName>
        <fullName evidence="5 6">ShKT domain-containing protein</fullName>
    </submittedName>
</protein>
<dbReference type="Proteomes" id="UP000035681">
    <property type="component" value="Unplaced"/>
</dbReference>
<dbReference type="SMART" id="SM00254">
    <property type="entry name" value="ShKT"/>
    <property type="match status" value="2"/>
</dbReference>
<dbReference type="AlphaFoldDB" id="A0A0K0EIQ7"/>
<feature type="domain" description="ShKT" evidence="3">
    <location>
        <begin position="156"/>
        <end position="190"/>
    </location>
</feature>
<feature type="disulfide bond" evidence="1">
    <location>
        <begin position="156"/>
        <end position="190"/>
    </location>
</feature>
<feature type="chain" id="PRO_5005328371" evidence="2">
    <location>
        <begin position="23"/>
        <end position="230"/>
    </location>
</feature>